<gene>
    <name evidence="4" type="ORF">CLV52_3513</name>
</gene>
<organism evidence="4 5">
    <name type="scientific">Amnibacterium kyonggiense</name>
    <dbReference type="NCBI Taxonomy" id="595671"/>
    <lineage>
        <taxon>Bacteria</taxon>
        <taxon>Bacillati</taxon>
        <taxon>Actinomycetota</taxon>
        <taxon>Actinomycetes</taxon>
        <taxon>Micrococcales</taxon>
        <taxon>Microbacteriaceae</taxon>
        <taxon>Amnibacterium</taxon>
    </lineage>
</organism>
<protein>
    <submittedName>
        <fullName evidence="4">LytR family transcriptional attenuator</fullName>
    </submittedName>
</protein>
<feature type="transmembrane region" description="Helical" evidence="2">
    <location>
        <begin position="29"/>
        <end position="52"/>
    </location>
</feature>
<keyword evidence="2" id="KW-0472">Membrane</keyword>
<sequence length="417" mass="42888">MTRRAGRLIGMHLLVPGSAQMVAGNRAGGRVVVGVWIALWAIVLAALLTWLVQREVLVAIATSALGLTVIQVGLLLVAVGWLAVTIDVLRLTRLLRLTAWSRPLVASGLVVAAVLGAGAAAWGAYSAGVARGALVSVFQTATPAQAAAAETATEYDVLLLGMDRPRGGGALEPKSVSVVRIDARSGAATIIGVPTTLRGVPFPATSPMHRLYPGGYEECIAAPCTLADVYTEARVVGGALYPDAKAHGTTAAVEAMRDAVSGATGLDVVYTVQVDTTSLGALIDALGGVRVDVPASGASVAFPAGPTRLNGARAVAYLREAVGGNGADQVERVLRVERALLTQANPANALLQFRTVAAASSGALRTDIPQDTVTDLAVLGLRTQTQAVREIRLTPPTVNPSKPDYAAIRRLVRAAGS</sequence>
<dbReference type="Gene3D" id="3.40.630.190">
    <property type="entry name" value="LCP protein"/>
    <property type="match status" value="1"/>
</dbReference>
<evidence type="ECO:0000313" key="4">
    <source>
        <dbReference type="EMBL" id="TDS74989.1"/>
    </source>
</evidence>
<dbReference type="Pfam" id="PF03816">
    <property type="entry name" value="LytR_cpsA_psr"/>
    <property type="match status" value="1"/>
</dbReference>
<accession>A0A4R7FDF1</accession>
<dbReference type="InterPro" id="IPR004474">
    <property type="entry name" value="LytR_CpsA_psr"/>
</dbReference>
<reference evidence="4 5" key="1">
    <citation type="submission" date="2019-03" db="EMBL/GenBank/DDBJ databases">
        <title>Genomic Encyclopedia of Archaeal and Bacterial Type Strains, Phase II (KMG-II): from individual species to whole genera.</title>
        <authorList>
            <person name="Goeker M."/>
        </authorList>
    </citation>
    <scope>NUCLEOTIDE SEQUENCE [LARGE SCALE GENOMIC DNA]</scope>
    <source>
        <strain evidence="4 5">DSM 24782</strain>
    </source>
</reference>
<comment type="caution">
    <text evidence="4">The sequence shown here is derived from an EMBL/GenBank/DDBJ whole genome shotgun (WGS) entry which is preliminary data.</text>
</comment>
<dbReference type="EMBL" id="SOAM01000004">
    <property type="protein sequence ID" value="TDS74989.1"/>
    <property type="molecule type" value="Genomic_DNA"/>
</dbReference>
<dbReference type="InterPro" id="IPR050922">
    <property type="entry name" value="LytR/CpsA/Psr_CW_biosynth"/>
</dbReference>
<dbReference type="PANTHER" id="PTHR33392">
    <property type="entry name" value="POLYISOPRENYL-TEICHOIC ACID--PEPTIDOGLYCAN TEICHOIC ACID TRANSFERASE TAGU"/>
    <property type="match status" value="1"/>
</dbReference>
<evidence type="ECO:0000256" key="2">
    <source>
        <dbReference type="SAM" id="Phobius"/>
    </source>
</evidence>
<keyword evidence="2" id="KW-1133">Transmembrane helix</keyword>
<dbReference type="PANTHER" id="PTHR33392:SF6">
    <property type="entry name" value="POLYISOPRENYL-TEICHOIC ACID--PEPTIDOGLYCAN TEICHOIC ACID TRANSFERASE TAGU"/>
    <property type="match status" value="1"/>
</dbReference>
<feature type="transmembrane region" description="Helical" evidence="2">
    <location>
        <begin position="104"/>
        <end position="125"/>
    </location>
</feature>
<feature type="transmembrane region" description="Helical" evidence="2">
    <location>
        <begin position="64"/>
        <end position="84"/>
    </location>
</feature>
<dbReference type="AlphaFoldDB" id="A0A4R7FDF1"/>
<evidence type="ECO:0000259" key="3">
    <source>
        <dbReference type="Pfam" id="PF03816"/>
    </source>
</evidence>
<keyword evidence="5" id="KW-1185">Reference proteome</keyword>
<keyword evidence="2" id="KW-0812">Transmembrane</keyword>
<name>A0A4R7FDF1_9MICO</name>
<proteinExistence type="inferred from homology"/>
<comment type="similarity">
    <text evidence="1">Belongs to the LytR/CpsA/Psr (LCP) family.</text>
</comment>
<evidence type="ECO:0000256" key="1">
    <source>
        <dbReference type="ARBA" id="ARBA00006068"/>
    </source>
</evidence>
<dbReference type="Proteomes" id="UP000295344">
    <property type="component" value="Unassembled WGS sequence"/>
</dbReference>
<evidence type="ECO:0000313" key="5">
    <source>
        <dbReference type="Proteomes" id="UP000295344"/>
    </source>
</evidence>
<feature type="domain" description="Cell envelope-related transcriptional attenuator" evidence="3">
    <location>
        <begin position="248"/>
        <end position="328"/>
    </location>
</feature>